<reference evidence="4 5" key="1">
    <citation type="journal article" date="2019" name="Nat. Plants">
        <title>Stout camphor tree genome fills gaps in understanding of flowering plant genome evolution.</title>
        <authorList>
            <person name="Chaw S.M."/>
            <person name="Liu Y.C."/>
            <person name="Wu Y.W."/>
            <person name="Wang H.Y."/>
            <person name="Lin C.I."/>
            <person name="Wu C.S."/>
            <person name="Ke H.M."/>
            <person name="Chang L.Y."/>
            <person name="Hsu C.Y."/>
            <person name="Yang H.T."/>
            <person name="Sudianto E."/>
            <person name="Hsu M.H."/>
            <person name="Wu K.P."/>
            <person name="Wang L.N."/>
            <person name="Leebens-Mack J.H."/>
            <person name="Tsai I.J."/>
        </authorList>
    </citation>
    <scope>NUCLEOTIDE SEQUENCE [LARGE SCALE GENOMIC DNA]</scope>
    <source>
        <strain evidence="5">cv. Chaw 1501</strain>
        <tissue evidence="4">Young leaves</tissue>
    </source>
</reference>
<sequence length="511" mass="54646">MGKIEDQPRIPDTGIETSNPSCPCSLTWLPGIGKAFTFRCLAVLILAAGLFLSAAFWLPFFRSDKSGFDSADVQAHAAPVQASFRLQKPVSLLSVYTSRLERELLDEIGVPNAKVSLISMHPLDSSNWTYVVFGVLANRRDVPITPVALSILRSCLVELVLQRSNLSLTPSIFGQPSSFEVLKFPEEITVVPTQPSSIWLKPEILFNFTLNNSVSQIQENLSHLKGQLKYGLQLRSYESVYVEVTNLEGSTLAPPVIIQSAVLFDGDSRGLLLGRLKQLAEAITGSPVKNLGLDHSVFGKVKQIQLSQCLKKSLEALSPTPSPSPSHSPAPTPSPSMSMENSFSAPPISHYPKISPSFAPPPSAGHYSISPCLDCDASSPSSSTFPPVSTPRNEPQPPSPPSSISPVPAVVTVPHSIRHGSCSGPTVSPKTVTKRHSAPPTSSYFSPRPAVPPQHQPTKPAPHVDPDISPSSAIHYGSSQRQDQKFGIASVSSIPASSPISPLPSSYVAGP</sequence>
<feature type="transmembrane region" description="Helical" evidence="2">
    <location>
        <begin position="36"/>
        <end position="58"/>
    </location>
</feature>
<dbReference type="InterPro" id="IPR055464">
    <property type="entry name" value="DUF7036"/>
</dbReference>
<keyword evidence="2" id="KW-0812">Transmembrane</keyword>
<dbReference type="AlphaFoldDB" id="A0A443PQ31"/>
<feature type="region of interest" description="Disordered" evidence="1">
    <location>
        <begin position="378"/>
        <end position="511"/>
    </location>
</feature>
<dbReference type="OrthoDB" id="611787at2759"/>
<dbReference type="EMBL" id="QPKB01000009">
    <property type="protein sequence ID" value="RWR92859.1"/>
    <property type="molecule type" value="Genomic_DNA"/>
</dbReference>
<dbReference type="Pfam" id="PF23041">
    <property type="entry name" value="DUF7036"/>
    <property type="match status" value="2"/>
</dbReference>
<evidence type="ECO:0000313" key="5">
    <source>
        <dbReference type="Proteomes" id="UP000283530"/>
    </source>
</evidence>
<proteinExistence type="predicted"/>
<feature type="compositionally biased region" description="Low complexity" evidence="1">
    <location>
        <begin position="404"/>
        <end position="414"/>
    </location>
</feature>
<dbReference type="PANTHER" id="PTHR33826">
    <property type="entry name" value="F20B24.21"/>
    <property type="match status" value="1"/>
</dbReference>
<gene>
    <name evidence="4" type="ORF">CKAN_02208600</name>
</gene>
<feature type="domain" description="DUF7036" evidence="3">
    <location>
        <begin position="83"/>
        <end position="174"/>
    </location>
</feature>
<dbReference type="Proteomes" id="UP000283530">
    <property type="component" value="Unassembled WGS sequence"/>
</dbReference>
<feature type="compositionally biased region" description="Pro residues" evidence="1">
    <location>
        <begin position="394"/>
        <end position="403"/>
    </location>
</feature>
<keyword evidence="2" id="KW-0472">Membrane</keyword>
<organism evidence="4 5">
    <name type="scientific">Cinnamomum micranthum f. kanehirae</name>
    <dbReference type="NCBI Taxonomy" id="337451"/>
    <lineage>
        <taxon>Eukaryota</taxon>
        <taxon>Viridiplantae</taxon>
        <taxon>Streptophyta</taxon>
        <taxon>Embryophyta</taxon>
        <taxon>Tracheophyta</taxon>
        <taxon>Spermatophyta</taxon>
        <taxon>Magnoliopsida</taxon>
        <taxon>Magnoliidae</taxon>
        <taxon>Laurales</taxon>
        <taxon>Lauraceae</taxon>
        <taxon>Cinnamomum</taxon>
    </lineage>
</organism>
<feature type="compositionally biased region" description="Polar residues" evidence="1">
    <location>
        <begin position="469"/>
        <end position="481"/>
    </location>
</feature>
<dbReference type="PANTHER" id="PTHR33826:SF4">
    <property type="entry name" value="F20B24.21"/>
    <property type="match status" value="1"/>
</dbReference>
<name>A0A443PQ31_9MAGN</name>
<dbReference type="STRING" id="337451.A0A443PQ31"/>
<keyword evidence="2" id="KW-1133">Transmembrane helix</keyword>
<feature type="region of interest" description="Disordered" evidence="1">
    <location>
        <begin position="315"/>
        <end position="345"/>
    </location>
</feature>
<evidence type="ECO:0000313" key="4">
    <source>
        <dbReference type="EMBL" id="RWR92859.1"/>
    </source>
</evidence>
<accession>A0A443PQ31</accession>
<protein>
    <submittedName>
        <fullName evidence="4">Inverted formin-2</fullName>
    </submittedName>
</protein>
<evidence type="ECO:0000256" key="1">
    <source>
        <dbReference type="SAM" id="MobiDB-lite"/>
    </source>
</evidence>
<evidence type="ECO:0000256" key="2">
    <source>
        <dbReference type="SAM" id="Phobius"/>
    </source>
</evidence>
<keyword evidence="5" id="KW-1185">Reference proteome</keyword>
<feature type="compositionally biased region" description="Low complexity" evidence="1">
    <location>
        <begin position="488"/>
        <end position="511"/>
    </location>
</feature>
<feature type="compositionally biased region" description="Pro residues" evidence="1">
    <location>
        <begin position="320"/>
        <end position="334"/>
    </location>
</feature>
<feature type="compositionally biased region" description="Low complexity" evidence="1">
    <location>
        <begin position="378"/>
        <end position="391"/>
    </location>
</feature>
<comment type="caution">
    <text evidence="4">The sequence shown here is derived from an EMBL/GenBank/DDBJ whole genome shotgun (WGS) entry which is preliminary data.</text>
</comment>
<evidence type="ECO:0000259" key="3">
    <source>
        <dbReference type="Pfam" id="PF23041"/>
    </source>
</evidence>
<feature type="domain" description="DUF7036" evidence="3">
    <location>
        <begin position="207"/>
        <end position="299"/>
    </location>
</feature>